<accession>A0AA39QQ75</accession>
<comment type="caution">
    <text evidence="6">The sequence shown here is derived from an EMBL/GenBank/DDBJ whole genome shotgun (WGS) entry which is preliminary data.</text>
</comment>
<dbReference type="InterPro" id="IPR000172">
    <property type="entry name" value="GMC_OxRdtase_N"/>
</dbReference>
<feature type="domain" description="Glucose-methanol-choline oxidoreductase N-terminal" evidence="5">
    <location>
        <begin position="176"/>
        <end position="190"/>
    </location>
</feature>
<dbReference type="Gene3D" id="3.30.560.10">
    <property type="entry name" value="Glucose Oxidase, domain 3"/>
    <property type="match status" value="3"/>
</dbReference>
<dbReference type="AlphaFoldDB" id="A0AA39QQ75"/>
<dbReference type="SUPFAM" id="SSF54373">
    <property type="entry name" value="FAD-linked reductases, C-terminal domain"/>
    <property type="match status" value="1"/>
</dbReference>
<dbReference type="GO" id="GO:0016614">
    <property type="term" value="F:oxidoreductase activity, acting on CH-OH group of donors"/>
    <property type="evidence" value="ECO:0007669"/>
    <property type="project" value="InterPro"/>
</dbReference>
<dbReference type="PANTHER" id="PTHR11552">
    <property type="entry name" value="GLUCOSE-METHANOL-CHOLINE GMC OXIDOREDUCTASE"/>
    <property type="match status" value="1"/>
</dbReference>
<dbReference type="GO" id="GO:0050660">
    <property type="term" value="F:flavin adenine dinucleotide binding"/>
    <property type="evidence" value="ECO:0007669"/>
    <property type="project" value="InterPro"/>
</dbReference>
<evidence type="ECO:0000313" key="7">
    <source>
        <dbReference type="Proteomes" id="UP001166286"/>
    </source>
</evidence>
<gene>
    <name evidence="6" type="ORF">JMJ35_010573</name>
</gene>
<evidence type="ECO:0000313" key="6">
    <source>
        <dbReference type="EMBL" id="KAK0507115.1"/>
    </source>
</evidence>
<dbReference type="Proteomes" id="UP001166286">
    <property type="component" value="Unassembled WGS sequence"/>
</dbReference>
<dbReference type="InterPro" id="IPR012132">
    <property type="entry name" value="GMC_OxRdtase"/>
</dbReference>
<protein>
    <recommendedName>
        <fullName evidence="5">Glucose-methanol-choline oxidoreductase N-terminal domain-containing protein</fullName>
    </recommendedName>
</protein>
<dbReference type="Gene3D" id="3.50.50.60">
    <property type="entry name" value="FAD/NAD(P)-binding domain"/>
    <property type="match status" value="3"/>
</dbReference>
<evidence type="ECO:0000256" key="2">
    <source>
        <dbReference type="ARBA" id="ARBA00010790"/>
    </source>
</evidence>
<reference evidence="6" key="1">
    <citation type="submission" date="2023-03" db="EMBL/GenBank/DDBJ databases">
        <title>Complete genome of Cladonia borealis.</title>
        <authorList>
            <person name="Park H."/>
        </authorList>
    </citation>
    <scope>NUCLEOTIDE SEQUENCE</scope>
    <source>
        <strain evidence="6">ANT050790</strain>
    </source>
</reference>
<comment type="similarity">
    <text evidence="2">Belongs to the GMC oxidoreductase family.</text>
</comment>
<dbReference type="EMBL" id="JAFEKC020000025">
    <property type="protein sequence ID" value="KAK0507115.1"/>
    <property type="molecule type" value="Genomic_DNA"/>
</dbReference>
<dbReference type="PANTHER" id="PTHR11552:SF147">
    <property type="entry name" value="CHOLINE DEHYDROGENASE, MITOCHONDRIAL"/>
    <property type="match status" value="1"/>
</dbReference>
<dbReference type="InterPro" id="IPR036188">
    <property type="entry name" value="FAD/NAD-bd_sf"/>
</dbReference>
<comment type="cofactor">
    <cofactor evidence="1">
        <name>FAD</name>
        <dbReference type="ChEBI" id="CHEBI:57692"/>
    </cofactor>
</comment>
<name>A0AA39QQ75_9LECA</name>
<evidence type="ECO:0000256" key="1">
    <source>
        <dbReference type="ARBA" id="ARBA00001974"/>
    </source>
</evidence>
<sequence>MILQCIAAWPATHVTETNEQSYRVKPARATVTSAPPSQDFPKYLAWQTPHLRTTGYDRNSLGVAKYTSADYDHWAELVGDNSWSWENSLKRFNKIRTLRHPAQNFENFVSVSTAAHGKDGYPVEHLRHTLPSAPPNLTMVTETTITKILIQGKKAVGVEAYGKHWYARQEIVLAAGAIDSPKLLLLSGIGPAKDLQELSIPLVQDLPGVGKNLQDRLFVELVTVQDPWGHHQTSYIDWPAALEQARKQWLTSQSGYQLLSASDVIISQKRQYFFLARVQRLGHDHALIDPNFLAHPFDKRVAIESVRETLEFLGKPLMATSTVHLAAGPSGNTDEDILAYMGKIDEQGTCVDKDFKASGMQNLKVVDMSVAPFLPSAHLHAVAYLVGETAAEKIIAEYH</sequence>
<proteinExistence type="inferred from homology"/>
<dbReference type="SUPFAM" id="SSF51905">
    <property type="entry name" value="FAD/NAD(P)-binding domain"/>
    <property type="match status" value="1"/>
</dbReference>
<keyword evidence="4" id="KW-0274">FAD</keyword>
<dbReference type="Pfam" id="PF05199">
    <property type="entry name" value="GMC_oxred_C"/>
    <property type="match status" value="1"/>
</dbReference>
<keyword evidence="7" id="KW-1185">Reference proteome</keyword>
<organism evidence="6 7">
    <name type="scientific">Cladonia borealis</name>
    <dbReference type="NCBI Taxonomy" id="184061"/>
    <lineage>
        <taxon>Eukaryota</taxon>
        <taxon>Fungi</taxon>
        <taxon>Dikarya</taxon>
        <taxon>Ascomycota</taxon>
        <taxon>Pezizomycotina</taxon>
        <taxon>Lecanoromycetes</taxon>
        <taxon>OSLEUM clade</taxon>
        <taxon>Lecanoromycetidae</taxon>
        <taxon>Lecanorales</taxon>
        <taxon>Lecanorineae</taxon>
        <taxon>Cladoniaceae</taxon>
        <taxon>Cladonia</taxon>
    </lineage>
</organism>
<keyword evidence="3" id="KW-0285">Flavoprotein</keyword>
<evidence type="ECO:0000256" key="3">
    <source>
        <dbReference type="ARBA" id="ARBA00022630"/>
    </source>
</evidence>
<dbReference type="PROSITE" id="PS00624">
    <property type="entry name" value="GMC_OXRED_2"/>
    <property type="match status" value="1"/>
</dbReference>
<dbReference type="InterPro" id="IPR007867">
    <property type="entry name" value="GMC_OxRtase_C"/>
</dbReference>
<evidence type="ECO:0000256" key="4">
    <source>
        <dbReference type="ARBA" id="ARBA00022827"/>
    </source>
</evidence>
<evidence type="ECO:0000259" key="5">
    <source>
        <dbReference type="PROSITE" id="PS00624"/>
    </source>
</evidence>
<dbReference type="Pfam" id="PF00732">
    <property type="entry name" value="GMC_oxred_N"/>
    <property type="match status" value="1"/>
</dbReference>